<reference evidence="1 2" key="1">
    <citation type="submission" date="2024-05" db="EMBL/GenBank/DDBJ databases">
        <authorList>
            <person name="Duchaud E."/>
        </authorList>
    </citation>
    <scope>NUCLEOTIDE SEQUENCE [LARGE SCALE GENOMIC DNA]</scope>
    <source>
        <strain evidence="1">Ena-SAMPLE-TAB-13-05-2024-13:56:06:370-140308</strain>
    </source>
</reference>
<name>A0ABP1F0Z9_9FLAO</name>
<protein>
    <submittedName>
        <fullName evidence="1">Uncharacterized protein</fullName>
    </submittedName>
</protein>
<evidence type="ECO:0000313" key="2">
    <source>
        <dbReference type="Proteomes" id="UP001497527"/>
    </source>
</evidence>
<dbReference type="EMBL" id="CAXJIO010000013">
    <property type="protein sequence ID" value="CAL2103655.1"/>
    <property type="molecule type" value="Genomic_DNA"/>
</dbReference>
<sequence>MKILFAIIGIIFAYGFYVNSAYYIKNQDWKYGEGTSIGDWLGQNSFEIENSTIKTNRETVRIIFSYGRKLIIENIETKERGLYFNKS</sequence>
<dbReference type="RefSeq" id="WP_348717849.1">
    <property type="nucleotide sequence ID" value="NZ_CAXJIO010000013.1"/>
</dbReference>
<comment type="caution">
    <text evidence="1">The sequence shown here is derived from an EMBL/GenBank/DDBJ whole genome shotgun (WGS) entry which is preliminary data.</text>
</comment>
<proteinExistence type="predicted"/>
<accession>A0ABP1F0Z9</accession>
<evidence type="ECO:0000313" key="1">
    <source>
        <dbReference type="EMBL" id="CAL2103655.1"/>
    </source>
</evidence>
<keyword evidence="2" id="KW-1185">Reference proteome</keyword>
<gene>
    <name evidence="1" type="ORF">T190423A01A_40248</name>
</gene>
<organism evidence="1 2">
    <name type="scientific">Tenacibaculum polynesiense</name>
    <dbReference type="NCBI Taxonomy" id="3137857"/>
    <lineage>
        <taxon>Bacteria</taxon>
        <taxon>Pseudomonadati</taxon>
        <taxon>Bacteroidota</taxon>
        <taxon>Flavobacteriia</taxon>
        <taxon>Flavobacteriales</taxon>
        <taxon>Flavobacteriaceae</taxon>
        <taxon>Tenacibaculum</taxon>
    </lineage>
</organism>
<dbReference type="Proteomes" id="UP001497527">
    <property type="component" value="Unassembled WGS sequence"/>
</dbReference>